<evidence type="ECO:0000256" key="1">
    <source>
        <dbReference type="SAM" id="MobiDB-lite"/>
    </source>
</evidence>
<dbReference type="Proteomes" id="UP001340816">
    <property type="component" value="Chromosome"/>
</dbReference>
<dbReference type="GeneID" id="93925401"/>
<gene>
    <name evidence="2" type="ORF">OHB35_51520</name>
</gene>
<keyword evidence="3" id="KW-1185">Reference proteome</keyword>
<dbReference type="EMBL" id="CP109135">
    <property type="protein sequence ID" value="WSD21008.1"/>
    <property type="molecule type" value="Genomic_DNA"/>
</dbReference>
<evidence type="ECO:0000313" key="3">
    <source>
        <dbReference type="Proteomes" id="UP001340816"/>
    </source>
</evidence>
<organism evidence="2 3">
    <name type="scientific">Streptomyces phaeochromogenes</name>
    <dbReference type="NCBI Taxonomy" id="1923"/>
    <lineage>
        <taxon>Bacteria</taxon>
        <taxon>Bacillati</taxon>
        <taxon>Actinomycetota</taxon>
        <taxon>Actinomycetes</taxon>
        <taxon>Kitasatosporales</taxon>
        <taxon>Streptomycetaceae</taxon>
        <taxon>Streptomyces</taxon>
        <taxon>Streptomyces phaeochromogenes group</taxon>
    </lineage>
</organism>
<sequence>MTAHQEITAHAKLVEEVATAVQGVPGVAFLRPGLADRLRSAPARPTPGTGGAPPAGVRMTRPDGEGPWYVEIHVVALRRARTLDVARLVRSAVEHRLDSLVPAQQTPRVTVTVTGLV</sequence>
<protein>
    <recommendedName>
        <fullName evidence="4">Asp23/Gls24 family envelope stress response protein</fullName>
    </recommendedName>
</protein>
<dbReference type="RefSeq" id="WP_326762570.1">
    <property type="nucleotide sequence ID" value="NZ_CP108382.1"/>
</dbReference>
<name>A0ABZ1HUR8_STRPH</name>
<feature type="region of interest" description="Disordered" evidence="1">
    <location>
        <begin position="38"/>
        <end position="63"/>
    </location>
</feature>
<evidence type="ECO:0008006" key="4">
    <source>
        <dbReference type="Google" id="ProtNLM"/>
    </source>
</evidence>
<reference evidence="2 3" key="1">
    <citation type="submission" date="2022-10" db="EMBL/GenBank/DDBJ databases">
        <title>The complete genomes of actinobacterial strains from the NBC collection.</title>
        <authorList>
            <person name="Joergensen T.S."/>
            <person name="Alvarez Arevalo M."/>
            <person name="Sterndorff E.B."/>
            <person name="Faurdal D."/>
            <person name="Vuksanovic O."/>
            <person name="Mourched A.-S."/>
            <person name="Charusanti P."/>
            <person name="Shaw S."/>
            <person name="Blin K."/>
            <person name="Weber T."/>
        </authorList>
    </citation>
    <scope>NUCLEOTIDE SEQUENCE [LARGE SCALE GENOMIC DNA]</scope>
    <source>
        <strain evidence="2 3">NBC 01752</strain>
    </source>
</reference>
<proteinExistence type="predicted"/>
<accession>A0ABZ1HUR8</accession>
<evidence type="ECO:0000313" key="2">
    <source>
        <dbReference type="EMBL" id="WSD21008.1"/>
    </source>
</evidence>